<protein>
    <recommendedName>
        <fullName evidence="2">HTH psq-type domain-containing protein</fullName>
    </recommendedName>
</protein>
<comment type="subcellular location">
    <subcellularLocation>
        <location evidence="1">Nucleus</location>
    </subcellularLocation>
</comment>
<name>A0A9P0JU95_ACAOB</name>
<dbReference type="GO" id="GO:0003677">
    <property type="term" value="F:DNA binding"/>
    <property type="evidence" value="ECO:0007669"/>
    <property type="project" value="InterPro"/>
</dbReference>
<dbReference type="GO" id="GO:0005634">
    <property type="term" value="C:nucleus"/>
    <property type="evidence" value="ECO:0007669"/>
    <property type="project" value="UniProtKB-SubCell"/>
</dbReference>
<proteinExistence type="predicted"/>
<dbReference type="InterPro" id="IPR009057">
    <property type="entry name" value="Homeodomain-like_sf"/>
</dbReference>
<keyword evidence="4" id="KW-1185">Reference proteome</keyword>
<evidence type="ECO:0000256" key="1">
    <source>
        <dbReference type="ARBA" id="ARBA00004123"/>
    </source>
</evidence>
<dbReference type="Pfam" id="PF05225">
    <property type="entry name" value="HTH_psq"/>
    <property type="match status" value="1"/>
</dbReference>
<dbReference type="SUPFAM" id="SSF46689">
    <property type="entry name" value="Homeodomain-like"/>
    <property type="match status" value="1"/>
</dbReference>
<dbReference type="AlphaFoldDB" id="A0A9P0JU95"/>
<gene>
    <name evidence="3" type="ORF">ACAOBT_LOCUS4164</name>
</gene>
<dbReference type="InterPro" id="IPR007889">
    <property type="entry name" value="HTH_Psq"/>
</dbReference>
<accession>A0A9P0JU95</accession>
<dbReference type="OrthoDB" id="4327074at2759"/>
<organism evidence="3 4">
    <name type="scientific">Acanthoscelides obtectus</name>
    <name type="common">Bean weevil</name>
    <name type="synonym">Bruchus obtectus</name>
    <dbReference type="NCBI Taxonomy" id="200917"/>
    <lineage>
        <taxon>Eukaryota</taxon>
        <taxon>Metazoa</taxon>
        <taxon>Ecdysozoa</taxon>
        <taxon>Arthropoda</taxon>
        <taxon>Hexapoda</taxon>
        <taxon>Insecta</taxon>
        <taxon>Pterygota</taxon>
        <taxon>Neoptera</taxon>
        <taxon>Endopterygota</taxon>
        <taxon>Coleoptera</taxon>
        <taxon>Polyphaga</taxon>
        <taxon>Cucujiformia</taxon>
        <taxon>Chrysomeloidea</taxon>
        <taxon>Chrysomelidae</taxon>
        <taxon>Bruchinae</taxon>
        <taxon>Bruchini</taxon>
        <taxon>Acanthoscelides</taxon>
    </lineage>
</organism>
<dbReference type="Proteomes" id="UP001152888">
    <property type="component" value="Unassembled WGS sequence"/>
</dbReference>
<evidence type="ECO:0000313" key="4">
    <source>
        <dbReference type="Proteomes" id="UP001152888"/>
    </source>
</evidence>
<evidence type="ECO:0000259" key="2">
    <source>
        <dbReference type="Pfam" id="PF05225"/>
    </source>
</evidence>
<dbReference type="EMBL" id="CAKOFQ010006695">
    <property type="protein sequence ID" value="CAH1961456.1"/>
    <property type="molecule type" value="Genomic_DNA"/>
</dbReference>
<sequence length="90" mass="10355">MPFQYKSKCSSSRKKLIKQELQNAIADVKSGASLRKTAIKYGINRTTLRRYTKNEEKLRVFDEKGSSHKASQIFTIPEESTAGWIFNKLQ</sequence>
<comment type="caution">
    <text evidence="3">The sequence shown here is derived from an EMBL/GenBank/DDBJ whole genome shotgun (WGS) entry which is preliminary data.</text>
</comment>
<dbReference type="Gene3D" id="1.10.10.60">
    <property type="entry name" value="Homeodomain-like"/>
    <property type="match status" value="1"/>
</dbReference>
<feature type="domain" description="HTH psq-type" evidence="2">
    <location>
        <begin position="20"/>
        <end position="54"/>
    </location>
</feature>
<reference evidence="3" key="1">
    <citation type="submission" date="2022-03" db="EMBL/GenBank/DDBJ databases">
        <authorList>
            <person name="Sayadi A."/>
        </authorList>
    </citation>
    <scope>NUCLEOTIDE SEQUENCE</scope>
</reference>
<evidence type="ECO:0000313" key="3">
    <source>
        <dbReference type="EMBL" id="CAH1961456.1"/>
    </source>
</evidence>